<dbReference type="InterPro" id="IPR012003">
    <property type="entry name" value="ATP_PFK_prok-type"/>
</dbReference>
<evidence type="ECO:0000256" key="7">
    <source>
        <dbReference type="ARBA" id="ARBA00022679"/>
    </source>
</evidence>
<dbReference type="GO" id="GO:0061621">
    <property type="term" value="P:canonical glycolysis"/>
    <property type="evidence" value="ECO:0007669"/>
    <property type="project" value="TreeGrafter"/>
</dbReference>
<comment type="catalytic activity">
    <reaction evidence="14 15">
        <text>beta-D-fructose 6-phosphate + ATP = beta-D-fructose 1,6-bisphosphate + ADP + H(+)</text>
        <dbReference type="Rhea" id="RHEA:16109"/>
        <dbReference type="ChEBI" id="CHEBI:15378"/>
        <dbReference type="ChEBI" id="CHEBI:30616"/>
        <dbReference type="ChEBI" id="CHEBI:32966"/>
        <dbReference type="ChEBI" id="CHEBI:57634"/>
        <dbReference type="ChEBI" id="CHEBI:456216"/>
        <dbReference type="EC" id="2.7.1.11"/>
    </reaction>
</comment>
<evidence type="ECO:0000313" key="18">
    <source>
        <dbReference type="Proteomes" id="UP000289841"/>
    </source>
</evidence>
<dbReference type="NCBIfam" id="TIGR02482">
    <property type="entry name" value="PFKA_ATP"/>
    <property type="match status" value="1"/>
</dbReference>
<feature type="binding site" description="in other chain" evidence="15">
    <location>
        <begin position="248"/>
        <end position="251"/>
    </location>
    <ligand>
        <name>substrate</name>
        <note>ligand shared between dimeric partners</note>
    </ligand>
</feature>
<dbReference type="Proteomes" id="UP000289841">
    <property type="component" value="Chromosome"/>
</dbReference>
<feature type="binding site" evidence="15">
    <location>
        <begin position="71"/>
        <end position="72"/>
    </location>
    <ligand>
        <name>ATP</name>
        <dbReference type="ChEBI" id="CHEBI:30616"/>
    </ligand>
</feature>
<evidence type="ECO:0000256" key="11">
    <source>
        <dbReference type="ARBA" id="ARBA00022840"/>
    </source>
</evidence>
<dbReference type="GO" id="GO:0046872">
    <property type="term" value="F:metal ion binding"/>
    <property type="evidence" value="ECO:0007669"/>
    <property type="project" value="UniProtKB-KW"/>
</dbReference>
<comment type="subcellular location">
    <subcellularLocation>
        <location evidence="3 15">Cytoplasm</location>
    </subcellularLocation>
</comment>
<comment type="subunit">
    <text evidence="15">Homotetramer.</text>
</comment>
<dbReference type="UniPathway" id="UPA00109">
    <property type="reaction ID" value="UER00182"/>
</dbReference>
<comment type="activity regulation">
    <text evidence="15">Allosterically activated by ADP and other diphosphonucleosides, and allosterically inhibited by phosphoenolpyruvate.</text>
</comment>
<dbReference type="PANTHER" id="PTHR13697:SF4">
    <property type="entry name" value="ATP-DEPENDENT 6-PHOSPHOFRUCTOKINASE"/>
    <property type="match status" value="1"/>
</dbReference>
<evidence type="ECO:0000256" key="15">
    <source>
        <dbReference type="HAMAP-Rule" id="MF_00339"/>
    </source>
</evidence>
<feature type="binding site" evidence="15">
    <location>
        <position position="10"/>
    </location>
    <ligand>
        <name>ATP</name>
        <dbReference type="ChEBI" id="CHEBI:30616"/>
    </ligand>
</feature>
<dbReference type="GO" id="GO:0016208">
    <property type="term" value="F:AMP binding"/>
    <property type="evidence" value="ECO:0007669"/>
    <property type="project" value="TreeGrafter"/>
</dbReference>
<feature type="binding site" evidence="15">
    <location>
        <begin position="101"/>
        <end position="104"/>
    </location>
    <ligand>
        <name>ATP</name>
        <dbReference type="ChEBI" id="CHEBI:30616"/>
    </ligand>
</feature>
<keyword evidence="6 15" id="KW-0021">Allosteric enzyme</keyword>
<proteinExistence type="inferred from homology"/>
<evidence type="ECO:0000256" key="8">
    <source>
        <dbReference type="ARBA" id="ARBA00022723"/>
    </source>
</evidence>
<dbReference type="OrthoDB" id="9802503at2"/>
<feature type="binding site" description="in other chain" evidence="15">
    <location>
        <position position="221"/>
    </location>
    <ligand>
        <name>substrate</name>
        <note>ligand shared between dimeric partners</note>
    </ligand>
</feature>
<dbReference type="KEGG" id="aaxa:NCTC10138_00923"/>
<keyword evidence="18" id="KW-1185">Reference proteome</keyword>
<dbReference type="PIRSF" id="PIRSF000532">
    <property type="entry name" value="ATP_PFK_prok"/>
    <property type="match status" value="1"/>
</dbReference>
<evidence type="ECO:0000256" key="9">
    <source>
        <dbReference type="ARBA" id="ARBA00022741"/>
    </source>
</evidence>
<keyword evidence="8 15" id="KW-0479">Metal-binding</keyword>
<evidence type="ECO:0000256" key="12">
    <source>
        <dbReference type="ARBA" id="ARBA00022842"/>
    </source>
</evidence>
<comment type="similarity">
    <text evidence="15">Belongs to the phosphofructokinase type A (PFKA) family. ATP-dependent PFK group I subfamily. Prokaryotic clade 'B1' sub-subfamily.</text>
</comment>
<accession>A0A449BDP9</accession>
<keyword evidence="9 15" id="KW-0547">Nucleotide-binding</keyword>
<dbReference type="STRING" id="1278311.GCA_000428705_00537"/>
<dbReference type="GO" id="GO:0048029">
    <property type="term" value="F:monosaccharide binding"/>
    <property type="evidence" value="ECO:0007669"/>
    <property type="project" value="TreeGrafter"/>
</dbReference>
<evidence type="ECO:0000256" key="14">
    <source>
        <dbReference type="ARBA" id="ARBA00048070"/>
    </source>
</evidence>
<evidence type="ECO:0000256" key="10">
    <source>
        <dbReference type="ARBA" id="ARBA00022777"/>
    </source>
</evidence>
<evidence type="ECO:0000259" key="16">
    <source>
        <dbReference type="Pfam" id="PF00365"/>
    </source>
</evidence>
<dbReference type="GO" id="GO:0005524">
    <property type="term" value="F:ATP binding"/>
    <property type="evidence" value="ECO:0007669"/>
    <property type="project" value="UniProtKB-UniRule"/>
</dbReference>
<feature type="binding site" description="in other chain" evidence="15">
    <location>
        <begin position="124"/>
        <end position="126"/>
    </location>
    <ligand>
        <name>substrate</name>
        <note>ligand shared between dimeric partners</note>
    </ligand>
</feature>
<dbReference type="GO" id="GO:0070095">
    <property type="term" value="F:fructose-6-phosphate binding"/>
    <property type="evidence" value="ECO:0007669"/>
    <property type="project" value="TreeGrafter"/>
</dbReference>
<dbReference type="PRINTS" id="PR00476">
    <property type="entry name" value="PHFRCTKINASE"/>
</dbReference>
<name>A0A449BDP9_HAPAX</name>
<protein>
    <recommendedName>
        <fullName evidence="15">ATP-dependent 6-phosphofructokinase</fullName>
        <shortName evidence="15">ATP-PFK</shortName>
        <shortName evidence="15">Phosphofructokinase</shortName>
        <ecNumber evidence="15">2.7.1.11</ecNumber>
    </recommendedName>
    <alternativeName>
        <fullName evidence="15">Phosphohexokinase</fullName>
    </alternativeName>
</protein>
<dbReference type="InterPro" id="IPR022953">
    <property type="entry name" value="ATP_PFK"/>
</dbReference>
<keyword evidence="7 15" id="KW-0808">Transferase</keyword>
<dbReference type="GO" id="GO:0005945">
    <property type="term" value="C:6-phosphofructokinase complex"/>
    <property type="evidence" value="ECO:0007669"/>
    <property type="project" value="TreeGrafter"/>
</dbReference>
<comment type="pathway">
    <text evidence="4 15">Carbohydrate degradation; glycolysis; D-glyceraldehyde 3-phosphate and glycerone phosphate from D-glucose: step 3/4.</text>
</comment>
<feature type="binding site" evidence="15">
    <location>
        <position position="102"/>
    </location>
    <ligand>
        <name>Mg(2+)</name>
        <dbReference type="ChEBI" id="CHEBI:18420"/>
        <note>catalytic</note>
    </ligand>
</feature>
<feature type="binding site" description="in other chain" evidence="15">
    <location>
        <position position="153"/>
    </location>
    <ligand>
        <name>ADP</name>
        <dbReference type="ChEBI" id="CHEBI:456216"/>
        <note>allosteric activator; ligand shared between dimeric partners</note>
    </ligand>
</feature>
<dbReference type="FunFam" id="3.40.50.460:FF:000002">
    <property type="entry name" value="ATP-dependent 6-phosphofructokinase"/>
    <property type="match status" value="1"/>
</dbReference>
<evidence type="ECO:0000256" key="6">
    <source>
        <dbReference type="ARBA" id="ARBA00022533"/>
    </source>
</evidence>
<dbReference type="FunFam" id="3.40.50.450:FF:000001">
    <property type="entry name" value="ATP-dependent 6-phosphofructokinase"/>
    <property type="match status" value="1"/>
</dbReference>
<evidence type="ECO:0000256" key="2">
    <source>
        <dbReference type="ARBA" id="ARBA00002659"/>
    </source>
</evidence>
<feature type="binding site" evidence="15">
    <location>
        <position position="161"/>
    </location>
    <ligand>
        <name>substrate</name>
        <note>ligand shared between dimeric partners</note>
    </ligand>
</feature>
<dbReference type="Pfam" id="PF00365">
    <property type="entry name" value="PFK"/>
    <property type="match status" value="1"/>
</dbReference>
<sequence length="316" mass="34341">MKIAILTSGGDAPGMNVAIRAAVRYGIKKGHEIYGVYSGYVGLIKGDFVKLDHKRMSGIISMGGTFLKTARLEEFKDAKFQEKAVENLKKKGIEGLIVIGGDGSYRGALALHNLGVKVVTIPGTIDNDIYGTDYTLGFHTALDTIVSAMDKLRDTSVSHQRCSIIEVMGRNCGDLALYAAISGGAEILVTPEHKLSKEDIIASLTQYKKEDRTHAIVVVTEHQMDVFEFAKEITEKSKFTSVATILGYVQRGGSPSAQDRILGTRMGAYAIDLFDQKISGVAIGIENDRLVYLPIGVVINNKRPVNPLYKLVTEVS</sequence>
<dbReference type="GO" id="GO:0003872">
    <property type="term" value="F:6-phosphofructokinase activity"/>
    <property type="evidence" value="ECO:0007669"/>
    <property type="project" value="UniProtKB-UniRule"/>
</dbReference>
<keyword evidence="11 15" id="KW-0067">ATP-binding</keyword>
<feature type="active site" description="Proton acceptor" evidence="15">
    <location>
        <position position="126"/>
    </location>
</feature>
<keyword evidence="10 15" id="KW-0418">Kinase</keyword>
<feature type="binding site" description="in other chain" evidence="15">
    <location>
        <begin position="168"/>
        <end position="170"/>
    </location>
    <ligand>
        <name>substrate</name>
        <note>ligand shared between dimeric partners</note>
    </ligand>
</feature>
<dbReference type="InterPro" id="IPR000023">
    <property type="entry name" value="Phosphofructokinase_dom"/>
</dbReference>
<dbReference type="EMBL" id="LR215048">
    <property type="protein sequence ID" value="VEU80547.1"/>
    <property type="molecule type" value="Genomic_DNA"/>
</dbReference>
<comment type="cofactor">
    <cofactor evidence="1 15">
        <name>Mg(2+)</name>
        <dbReference type="ChEBI" id="CHEBI:18420"/>
    </cofactor>
</comment>
<dbReference type="SUPFAM" id="SSF53784">
    <property type="entry name" value="Phosphofructokinase"/>
    <property type="match status" value="1"/>
</dbReference>
<evidence type="ECO:0000256" key="13">
    <source>
        <dbReference type="ARBA" id="ARBA00023152"/>
    </source>
</evidence>
<dbReference type="GO" id="GO:0042802">
    <property type="term" value="F:identical protein binding"/>
    <property type="evidence" value="ECO:0007669"/>
    <property type="project" value="TreeGrafter"/>
</dbReference>
<evidence type="ECO:0000256" key="1">
    <source>
        <dbReference type="ARBA" id="ARBA00001946"/>
    </source>
</evidence>
<dbReference type="Gene3D" id="3.40.50.460">
    <property type="entry name" value="Phosphofructokinase domain"/>
    <property type="match status" value="1"/>
</dbReference>
<feature type="binding site" description="in other chain" evidence="15">
    <location>
        <begin position="184"/>
        <end position="186"/>
    </location>
    <ligand>
        <name>ADP</name>
        <dbReference type="ChEBI" id="CHEBI:456216"/>
        <note>allosteric activator; ligand shared between dimeric partners</note>
    </ligand>
</feature>
<dbReference type="GO" id="GO:0030388">
    <property type="term" value="P:fructose 1,6-bisphosphate metabolic process"/>
    <property type="evidence" value="ECO:0007669"/>
    <property type="project" value="TreeGrafter"/>
</dbReference>
<dbReference type="InterPro" id="IPR012828">
    <property type="entry name" value="PFKA_ATP_prok"/>
</dbReference>
<dbReference type="NCBIfam" id="NF002872">
    <property type="entry name" value="PRK03202.1"/>
    <property type="match status" value="1"/>
</dbReference>
<keyword evidence="13 15" id="KW-0324">Glycolysis</keyword>
<keyword evidence="12 15" id="KW-0460">Magnesium</keyword>
<keyword evidence="5 15" id="KW-0963">Cytoplasm</keyword>
<dbReference type="RefSeq" id="WP_026390196.1">
    <property type="nucleotide sequence ID" value="NZ_LR215048.1"/>
</dbReference>
<evidence type="ECO:0000256" key="3">
    <source>
        <dbReference type="ARBA" id="ARBA00004496"/>
    </source>
</evidence>
<evidence type="ECO:0000313" key="17">
    <source>
        <dbReference type="EMBL" id="VEU80547.1"/>
    </source>
</evidence>
<dbReference type="InterPro" id="IPR035966">
    <property type="entry name" value="PKF_sf"/>
</dbReference>
<gene>
    <name evidence="17" type="primary">pfkA_2</name>
    <name evidence="15" type="synonym">pfkA</name>
    <name evidence="17" type="ORF">NCTC10138_00923</name>
</gene>
<dbReference type="GO" id="GO:0006002">
    <property type="term" value="P:fructose 6-phosphate metabolic process"/>
    <property type="evidence" value="ECO:0007669"/>
    <property type="project" value="UniProtKB-UniRule"/>
</dbReference>
<organism evidence="17 18">
    <name type="scientific">Haploplasma axanthum</name>
    <name type="common">Acholeplasma axanthum</name>
    <dbReference type="NCBI Taxonomy" id="29552"/>
    <lineage>
        <taxon>Bacteria</taxon>
        <taxon>Bacillati</taxon>
        <taxon>Mycoplasmatota</taxon>
        <taxon>Mollicutes</taxon>
        <taxon>Acholeplasmatales</taxon>
        <taxon>Acholeplasmataceae</taxon>
        <taxon>Haploplasma</taxon>
    </lineage>
</organism>
<feature type="domain" description="Phosphofructokinase" evidence="16">
    <location>
        <begin position="2"/>
        <end position="273"/>
    </location>
</feature>
<evidence type="ECO:0000256" key="5">
    <source>
        <dbReference type="ARBA" id="ARBA00022490"/>
    </source>
</evidence>
<comment type="caution">
    <text evidence="15">Lacks conserved residue(s) required for the propagation of feature annotation.</text>
</comment>
<dbReference type="EC" id="2.7.1.11" evidence="15"/>
<dbReference type="HAMAP" id="MF_00339">
    <property type="entry name" value="Phosphofructokinase_I_B1"/>
    <property type="match status" value="1"/>
</dbReference>
<dbReference type="PANTHER" id="PTHR13697">
    <property type="entry name" value="PHOSPHOFRUCTOKINASE"/>
    <property type="match status" value="1"/>
</dbReference>
<feature type="binding site" evidence="15">
    <location>
        <begin position="20"/>
        <end position="24"/>
    </location>
    <ligand>
        <name>ADP</name>
        <dbReference type="ChEBI" id="CHEBI:456216"/>
        <note>allosteric activator; ligand shared between dimeric partners</note>
    </ligand>
</feature>
<comment type="function">
    <text evidence="2 15">Catalyzes the phosphorylation of D-fructose 6-phosphate to fructose 1,6-bisphosphate by ATP, the first committing step of glycolysis.</text>
</comment>
<dbReference type="AlphaFoldDB" id="A0A449BDP9"/>
<reference evidence="17 18" key="1">
    <citation type="submission" date="2019-01" db="EMBL/GenBank/DDBJ databases">
        <authorList>
            <consortium name="Pathogen Informatics"/>
        </authorList>
    </citation>
    <scope>NUCLEOTIDE SEQUENCE [LARGE SCALE GENOMIC DNA]</scope>
    <source>
        <strain evidence="17 18">NCTC10138</strain>
    </source>
</reference>
<evidence type="ECO:0000256" key="4">
    <source>
        <dbReference type="ARBA" id="ARBA00004679"/>
    </source>
</evidence>
<dbReference type="Gene3D" id="3.40.50.450">
    <property type="match status" value="1"/>
</dbReference>